<feature type="compositionally biased region" description="Low complexity" evidence="1">
    <location>
        <begin position="1503"/>
        <end position="1539"/>
    </location>
</feature>
<feature type="compositionally biased region" description="Low complexity" evidence="1">
    <location>
        <begin position="1241"/>
        <end position="1253"/>
    </location>
</feature>
<evidence type="ECO:0000256" key="1">
    <source>
        <dbReference type="SAM" id="MobiDB-lite"/>
    </source>
</evidence>
<feature type="region of interest" description="Disordered" evidence="1">
    <location>
        <begin position="476"/>
        <end position="499"/>
    </location>
</feature>
<accession>A0A1B0ACV1</accession>
<proteinExistence type="predicted"/>
<evidence type="ECO:0000259" key="2">
    <source>
        <dbReference type="Pfam" id="PF15893"/>
    </source>
</evidence>
<feature type="compositionally biased region" description="Basic and acidic residues" evidence="1">
    <location>
        <begin position="1434"/>
        <end position="1458"/>
    </location>
</feature>
<feature type="compositionally biased region" description="Low complexity" evidence="1">
    <location>
        <begin position="232"/>
        <end position="247"/>
    </location>
</feature>
<feature type="region of interest" description="Disordered" evidence="1">
    <location>
        <begin position="1228"/>
        <end position="1253"/>
    </location>
</feature>
<reference evidence="3" key="2">
    <citation type="submission" date="2020-05" db="UniProtKB">
        <authorList>
            <consortium name="EnsemblMetazoa"/>
        </authorList>
    </citation>
    <scope>IDENTIFICATION</scope>
    <source>
        <strain evidence="3">IAEA</strain>
    </source>
</reference>
<name>A0A1B0ACV1_GLOPL</name>
<evidence type="ECO:0000313" key="4">
    <source>
        <dbReference type="Proteomes" id="UP000092445"/>
    </source>
</evidence>
<organism evidence="3 4">
    <name type="scientific">Glossina pallidipes</name>
    <name type="common">Tsetse fly</name>
    <dbReference type="NCBI Taxonomy" id="7398"/>
    <lineage>
        <taxon>Eukaryota</taxon>
        <taxon>Metazoa</taxon>
        <taxon>Ecdysozoa</taxon>
        <taxon>Arthropoda</taxon>
        <taxon>Hexapoda</taxon>
        <taxon>Insecta</taxon>
        <taxon>Pterygota</taxon>
        <taxon>Neoptera</taxon>
        <taxon>Endopterygota</taxon>
        <taxon>Diptera</taxon>
        <taxon>Brachycera</taxon>
        <taxon>Muscomorpha</taxon>
        <taxon>Hippoboscoidea</taxon>
        <taxon>Glossinidae</taxon>
        <taxon>Glossina</taxon>
    </lineage>
</organism>
<feature type="region of interest" description="Disordered" evidence="1">
    <location>
        <begin position="1298"/>
        <end position="1335"/>
    </location>
</feature>
<feature type="region of interest" description="Disordered" evidence="1">
    <location>
        <begin position="333"/>
        <end position="359"/>
    </location>
</feature>
<feature type="domain" description="DUF4739" evidence="2">
    <location>
        <begin position="789"/>
        <end position="1028"/>
    </location>
</feature>
<dbReference type="Proteomes" id="UP000092445">
    <property type="component" value="Unassembled WGS sequence"/>
</dbReference>
<dbReference type="STRING" id="7398.A0A1B0ACV1"/>
<sequence length="1644" mass="182089">MLNFGFCFCPILEQQKRRRFHPLRNLRRIFRRRTITSSAVTSTAGTTSAATVASADKPTLLLAAHTGSTSEKNLRSATLSSITSVVSASSPSSPLAHQQLQDAYLTQSLPKSKTSYLSLLGNNKQRNDHVVLSAELKGKSKHKQKQEKIVKQKESDGEELVTTVLAQGETMFTATTTASVPPGHYYQQHHHYGQHQQQPVMISKISQQRQSLGVSVYPGALNRALFTERQNLRSSGDSLQDLDSGNDSGTGGVCNVVGGGHNSSANERIKNGSASGGEMSDSQRSLSESRLIDSDYSREGLSQSHDSVFSESATASSLSIVLKAELADVLRKRRNRPDASDEDLGLPRSPVSPQRRSTHHVIADKPDLYKTASNEQQKYGTSTGISNQSEVSSISLLSMNSADGEDGFETNNSMMTLTAEVLPDNNVNVDRYPQSPVTSTLTLSFDILRPSSGNSGFNNNQDDETDACNGDRHRLSHSAAKHKMAIRPTKRKGPSRQHRRTLENCIPEANEDLNKFANYSPWGVKDTDDKTKCKSLPLKVNANLLVLYADEAKLTSNTASEETLKPVPSNLLKSTVSTSSNLFSLRSLTDTTSAIFESKDTLQLEEESKGSEFLKKSDIPQQNLINSETAETGFLKCVGRSNGKRSISKVQEEDSQDQKDLNIEQGDPKKLQISTSCFETTGNNMININSGLDKSRSEISYEKNVEDRRREIKREIHSEGKIGLSAMLNNFVLPLADKNASKPKSGPAARQRYLPQNISNESICSLEKQIFSEKYVQPGEPPLPKLSINETFQSTSIIKEITSALQAPGKQDYHFEKKPKIVGLSAFQQKISRSADQFGRGSSTNISLKSFERSEEEIFSPSHAYIQKQRKSVEKSKSFRTYGETKENVSSVHNNMPSLPDLSLNMKGPFSKDFFFNGKEYSSPSPPEPMDGDHRSSLGFEINDNKLIKGDGEKRRSYGNYDKNIILTTTSANSKSSPTKLLTPSAVVSNLSLSNICNKNITEIENNIDIIVKLPCVSVIRKSIILDEEEEQVNNIIKATGEQKKSTERSQNRPDVLNLTKEKSASEDILSMTHSNGSVVLRDKSYSIKNKSNFAKSNCSDIETQETDRKSAPDISNGIKLTKSFTRRTSGAMEGLETDNASVPEFMKIQLNRVDPARISKSHVVLAKNFREPKISSTTASTPEKSCSTDDLSFRRLSNESVDINERDSPESDNRCCVYYHEAINRQAKSSTGLPPKCPSKKSTPTTPITSPITGLENHIYEKSREEGKRFHALNTDEITNGNPLSLKERRRLFMHEEHFKKEKSQEEERKKSLTSESLSKYETKNNNNNNHNATKEILDNTVIIRKKSLIANTANHSHSLNNHTLNNNNGNFSKIGRDDSTPELMKVFARRSLKIKDEDIDKLINATVNSNTSSQSLIQNNKKYQSANVPNVDSDKENQSASEEKLDKLPKLLDKDTISNTQPNNSNSSSLSSSSSSVAIIRNSLGDFRSSPKSLNHGLVLNNNHNNYNGNNNNNNNNNNINNNNNNNNSSKNASNIINGCPLGQGTVKNFLPPTKTTNFRNVPIERNNNYHIGETMAIKSTASMDRTAISHKITENMGCILPNEMSVTLGSKTIERSATVGEFKGIHQRRAEWERRAKEALK</sequence>
<dbReference type="EnsemblMetazoa" id="GPAI041561-RA">
    <property type="protein sequence ID" value="GPAI041561-PA"/>
    <property type="gene ID" value="GPAI041561"/>
</dbReference>
<feature type="region of interest" description="Disordered" evidence="1">
    <location>
        <begin position="1497"/>
        <end position="1539"/>
    </location>
</feature>
<feature type="region of interest" description="Disordered" evidence="1">
    <location>
        <begin position="1424"/>
        <end position="1477"/>
    </location>
</feature>
<feature type="region of interest" description="Disordered" evidence="1">
    <location>
        <begin position="1358"/>
        <end position="1380"/>
    </location>
</feature>
<feature type="region of interest" description="Disordered" evidence="1">
    <location>
        <begin position="232"/>
        <end position="290"/>
    </location>
</feature>
<feature type="compositionally biased region" description="Gly residues" evidence="1">
    <location>
        <begin position="248"/>
        <end position="261"/>
    </location>
</feature>
<keyword evidence="4" id="KW-1185">Reference proteome</keyword>
<feature type="compositionally biased region" description="Low complexity" evidence="1">
    <location>
        <begin position="1358"/>
        <end position="1370"/>
    </location>
</feature>
<feature type="compositionally biased region" description="Basic and acidic residues" evidence="1">
    <location>
        <begin position="1298"/>
        <end position="1324"/>
    </location>
</feature>
<dbReference type="VEuPathDB" id="VectorBase:GPAI041561"/>
<reference evidence="4" key="1">
    <citation type="submission" date="2014-03" db="EMBL/GenBank/DDBJ databases">
        <authorList>
            <person name="Aksoy S."/>
            <person name="Warren W."/>
            <person name="Wilson R.K."/>
        </authorList>
    </citation>
    <scope>NUCLEOTIDE SEQUENCE [LARGE SCALE GENOMIC DNA]</scope>
    <source>
        <strain evidence="4">IAEA</strain>
    </source>
</reference>
<evidence type="ECO:0000313" key="3">
    <source>
        <dbReference type="EnsemblMetazoa" id="GPAI041561-PA"/>
    </source>
</evidence>
<dbReference type="Pfam" id="PF15893">
    <property type="entry name" value="DUF4739"/>
    <property type="match status" value="1"/>
</dbReference>
<protein>
    <submittedName>
        <fullName evidence="3">DUF4739 domain-containing protein</fullName>
    </submittedName>
</protein>
<feature type="compositionally biased region" description="Low complexity" evidence="1">
    <location>
        <begin position="1465"/>
        <end position="1477"/>
    </location>
</feature>
<dbReference type="InterPro" id="IPR031764">
    <property type="entry name" value="DUF4739"/>
</dbReference>